<dbReference type="EMBL" id="MFJZ01000029">
    <property type="protein sequence ID" value="OGG30162.1"/>
    <property type="molecule type" value="Genomic_DNA"/>
</dbReference>
<dbReference type="InterPro" id="IPR001910">
    <property type="entry name" value="Inosine/uridine_hydrolase_dom"/>
</dbReference>
<feature type="domain" description="Inosine/uridine-preferring nucleoside hydrolase" evidence="3">
    <location>
        <begin position="18"/>
        <end position="341"/>
    </location>
</feature>
<dbReference type="InterPro" id="IPR036452">
    <property type="entry name" value="Ribo_hydro-like"/>
</dbReference>
<reference evidence="4 5" key="1">
    <citation type="journal article" date="2016" name="Nat. Commun.">
        <title>Thousands of microbial genomes shed light on interconnected biogeochemical processes in an aquifer system.</title>
        <authorList>
            <person name="Anantharaman K."/>
            <person name="Brown C.T."/>
            <person name="Hug L.A."/>
            <person name="Sharon I."/>
            <person name="Castelle C.J."/>
            <person name="Probst A.J."/>
            <person name="Thomas B.C."/>
            <person name="Singh A."/>
            <person name="Wilkins M.J."/>
            <person name="Karaoz U."/>
            <person name="Brodie E.L."/>
            <person name="Williams K.H."/>
            <person name="Hubbard S.S."/>
            <person name="Banfield J.F."/>
        </authorList>
    </citation>
    <scope>NUCLEOTIDE SEQUENCE [LARGE SCALE GENOMIC DNA]</scope>
</reference>
<dbReference type="GO" id="GO:0006152">
    <property type="term" value="P:purine nucleoside catabolic process"/>
    <property type="evidence" value="ECO:0007669"/>
    <property type="project" value="TreeGrafter"/>
</dbReference>
<dbReference type="STRING" id="1798396.A2973_04640"/>
<dbReference type="InterPro" id="IPR023186">
    <property type="entry name" value="IUNH"/>
</dbReference>
<dbReference type="PANTHER" id="PTHR12304:SF4">
    <property type="entry name" value="URIDINE NUCLEOSIDASE"/>
    <property type="match status" value="1"/>
</dbReference>
<evidence type="ECO:0000256" key="2">
    <source>
        <dbReference type="ARBA" id="ARBA00023295"/>
    </source>
</evidence>
<sequence length="362" mass="39491">MHVEADPPPRQHELLVVTDPGIDDTLALLLAAAAGLRPMPEGQSLHVDAVATYGNGPAVETAVNLHGVTDFINAHLKRPDRQAAHLEGLSGADRPLKAKEPWYPEFPGKTVAFVHGGNACEGEFTGMTPVKTASGVLYERLDTPGMTVDIVSLGAVTELVHALRHGSLASRVGSITIMGGAIFEPGNVTPHVEANFRHDPEALAWIIDMANGRGIPVTVVTLDVTHQKYFEFTADRCAWLIGELRVRGSHYVADLIERLAGPTSTYHTLYRDKSNVSQVVYPYAERRFEGPILHDATAVMTLTHPELFEFAEMDVAIGQDGEIGKTAAWMAKTGRVRVPIAVREKEADTYWKLILEYLSGYE</sequence>
<comment type="caution">
    <text evidence="4">The sequence shown here is derived from an EMBL/GenBank/DDBJ whole genome shotgun (WGS) entry which is preliminary data.</text>
</comment>
<keyword evidence="2" id="KW-0326">Glycosidase</keyword>
<dbReference type="Gene3D" id="3.90.245.10">
    <property type="entry name" value="Ribonucleoside hydrolase-like"/>
    <property type="match status" value="1"/>
</dbReference>
<keyword evidence="1" id="KW-0378">Hydrolase</keyword>
<protein>
    <recommendedName>
        <fullName evidence="3">Inosine/uridine-preferring nucleoside hydrolase domain-containing protein</fullName>
    </recommendedName>
</protein>
<dbReference type="PANTHER" id="PTHR12304">
    <property type="entry name" value="INOSINE-URIDINE PREFERRING NUCLEOSIDE HYDROLASE"/>
    <property type="match status" value="1"/>
</dbReference>
<evidence type="ECO:0000259" key="3">
    <source>
        <dbReference type="Pfam" id="PF01156"/>
    </source>
</evidence>
<dbReference type="AlphaFoldDB" id="A0A1F6B098"/>
<dbReference type="Proteomes" id="UP000176409">
    <property type="component" value="Unassembled WGS sequence"/>
</dbReference>
<dbReference type="SUPFAM" id="SSF53590">
    <property type="entry name" value="Nucleoside hydrolase"/>
    <property type="match status" value="1"/>
</dbReference>
<proteinExistence type="predicted"/>
<name>A0A1F6B098_9BACT</name>
<evidence type="ECO:0000313" key="4">
    <source>
        <dbReference type="EMBL" id="OGG30162.1"/>
    </source>
</evidence>
<evidence type="ECO:0000256" key="1">
    <source>
        <dbReference type="ARBA" id="ARBA00022801"/>
    </source>
</evidence>
<dbReference type="GO" id="GO:0005829">
    <property type="term" value="C:cytosol"/>
    <property type="evidence" value="ECO:0007669"/>
    <property type="project" value="TreeGrafter"/>
</dbReference>
<organism evidence="4 5">
    <name type="scientific">Candidatus Gottesmanbacteria bacterium RIFCSPLOWO2_01_FULL_49_10</name>
    <dbReference type="NCBI Taxonomy" id="1798396"/>
    <lineage>
        <taxon>Bacteria</taxon>
        <taxon>Candidatus Gottesmaniibacteriota</taxon>
    </lineage>
</organism>
<evidence type="ECO:0000313" key="5">
    <source>
        <dbReference type="Proteomes" id="UP000176409"/>
    </source>
</evidence>
<dbReference type="Pfam" id="PF01156">
    <property type="entry name" value="IU_nuc_hydro"/>
    <property type="match status" value="1"/>
</dbReference>
<gene>
    <name evidence="4" type="ORF">A2973_04640</name>
</gene>
<dbReference type="GO" id="GO:0008477">
    <property type="term" value="F:purine nucleosidase activity"/>
    <property type="evidence" value="ECO:0007669"/>
    <property type="project" value="TreeGrafter"/>
</dbReference>
<accession>A0A1F6B098</accession>